<protein>
    <submittedName>
        <fullName evidence="1">Uncharacterized protein</fullName>
    </submittedName>
</protein>
<accession>A0A0E9W6N3</accession>
<dbReference type="AlphaFoldDB" id="A0A0E9W6N3"/>
<reference evidence="1" key="1">
    <citation type="submission" date="2014-11" db="EMBL/GenBank/DDBJ databases">
        <authorList>
            <person name="Amaro Gonzalez C."/>
        </authorList>
    </citation>
    <scope>NUCLEOTIDE SEQUENCE</scope>
</reference>
<dbReference type="EMBL" id="GBXM01023434">
    <property type="protein sequence ID" value="JAH85143.1"/>
    <property type="molecule type" value="Transcribed_RNA"/>
</dbReference>
<organism evidence="1">
    <name type="scientific">Anguilla anguilla</name>
    <name type="common">European freshwater eel</name>
    <name type="synonym">Muraena anguilla</name>
    <dbReference type="NCBI Taxonomy" id="7936"/>
    <lineage>
        <taxon>Eukaryota</taxon>
        <taxon>Metazoa</taxon>
        <taxon>Chordata</taxon>
        <taxon>Craniata</taxon>
        <taxon>Vertebrata</taxon>
        <taxon>Euteleostomi</taxon>
        <taxon>Actinopterygii</taxon>
        <taxon>Neopterygii</taxon>
        <taxon>Teleostei</taxon>
        <taxon>Anguilliformes</taxon>
        <taxon>Anguillidae</taxon>
        <taxon>Anguilla</taxon>
    </lineage>
</organism>
<sequence length="28" mass="3031">MLCFFGNSVPLLRCITSAILDLRGCSSL</sequence>
<evidence type="ECO:0000313" key="1">
    <source>
        <dbReference type="EMBL" id="JAH85143.1"/>
    </source>
</evidence>
<name>A0A0E9W6N3_ANGAN</name>
<proteinExistence type="predicted"/>
<reference evidence="1" key="2">
    <citation type="journal article" date="2015" name="Fish Shellfish Immunol.">
        <title>Early steps in the European eel (Anguilla anguilla)-Vibrio vulnificus interaction in the gills: Role of the RtxA13 toxin.</title>
        <authorList>
            <person name="Callol A."/>
            <person name="Pajuelo D."/>
            <person name="Ebbesson L."/>
            <person name="Teles M."/>
            <person name="MacKenzie S."/>
            <person name="Amaro C."/>
        </authorList>
    </citation>
    <scope>NUCLEOTIDE SEQUENCE</scope>
</reference>